<dbReference type="Proteomes" id="UP000269396">
    <property type="component" value="Unassembled WGS sequence"/>
</dbReference>
<proteinExistence type="predicted"/>
<name>A0A3P7ZUR4_9TREM</name>
<evidence type="ECO:0000313" key="2">
    <source>
        <dbReference type="Proteomes" id="UP000269396"/>
    </source>
</evidence>
<protein>
    <submittedName>
        <fullName evidence="1">Uncharacterized protein</fullName>
    </submittedName>
</protein>
<sequence length="50" mass="5649">MLNTCRQRSKSVGRLFFFWSGANSKDKLAYIRATERINRAAANVISTELG</sequence>
<dbReference type="AlphaFoldDB" id="A0A3P7ZUR4"/>
<reference evidence="1 2" key="1">
    <citation type="submission" date="2018-11" db="EMBL/GenBank/DDBJ databases">
        <authorList>
            <consortium name="Pathogen Informatics"/>
        </authorList>
    </citation>
    <scope>NUCLEOTIDE SEQUENCE [LARGE SCALE GENOMIC DNA]</scope>
    <source>
        <strain>Denwood</strain>
        <strain evidence="2">Zambia</strain>
    </source>
</reference>
<keyword evidence="2" id="KW-1185">Reference proteome</keyword>
<organism evidence="1 2">
    <name type="scientific">Schistosoma mattheei</name>
    <dbReference type="NCBI Taxonomy" id="31246"/>
    <lineage>
        <taxon>Eukaryota</taxon>
        <taxon>Metazoa</taxon>
        <taxon>Spiralia</taxon>
        <taxon>Lophotrochozoa</taxon>
        <taxon>Platyhelminthes</taxon>
        <taxon>Trematoda</taxon>
        <taxon>Digenea</taxon>
        <taxon>Strigeidida</taxon>
        <taxon>Schistosomatoidea</taxon>
        <taxon>Schistosomatidae</taxon>
        <taxon>Schistosoma</taxon>
    </lineage>
</organism>
<accession>A0A3P7ZUR4</accession>
<evidence type="ECO:0000313" key="1">
    <source>
        <dbReference type="EMBL" id="VDO87967.1"/>
    </source>
</evidence>
<dbReference type="EMBL" id="UZAL01003655">
    <property type="protein sequence ID" value="VDO87967.1"/>
    <property type="molecule type" value="Genomic_DNA"/>
</dbReference>
<gene>
    <name evidence="1" type="ORF">SMTD_LOCUS2557</name>
</gene>